<dbReference type="InterPro" id="IPR004117">
    <property type="entry name" value="7tm6_olfct_rcpt"/>
</dbReference>
<dbReference type="Proteomes" id="UP000479987">
    <property type="component" value="Unassembled WGS sequence"/>
</dbReference>
<dbReference type="PANTHER" id="PTHR21137">
    <property type="entry name" value="ODORANT RECEPTOR"/>
    <property type="match status" value="1"/>
</dbReference>
<evidence type="ECO:0000256" key="7">
    <source>
        <dbReference type="ARBA" id="ARBA00023136"/>
    </source>
</evidence>
<name>A0A6G1LQN6_9HYME</name>
<feature type="transmembrane region" description="Helical" evidence="10">
    <location>
        <begin position="89"/>
        <end position="107"/>
    </location>
</feature>
<feature type="transmembrane region" description="Helical" evidence="10">
    <location>
        <begin position="57"/>
        <end position="77"/>
    </location>
</feature>
<comment type="similarity">
    <text evidence="10">Belongs to the insect chemoreceptor superfamily. Heteromeric odorant receptor channel (TC 1.A.69) family.</text>
</comment>
<keyword evidence="3 10" id="KW-0716">Sensory transduction</keyword>
<evidence type="ECO:0000313" key="11">
    <source>
        <dbReference type="EMBL" id="KAF3054554.1"/>
    </source>
</evidence>
<keyword evidence="6 10" id="KW-1133">Transmembrane helix</keyword>
<dbReference type="GO" id="GO:0005886">
    <property type="term" value="C:plasma membrane"/>
    <property type="evidence" value="ECO:0007669"/>
    <property type="project" value="UniProtKB-SubCell"/>
</dbReference>
<gene>
    <name evidence="11" type="primary">Or-005</name>
    <name evidence="11" type="synonym">Nful_v1.0-Or-005</name>
    <name evidence="11" type="ORF">NFUL_NFUL000078</name>
</gene>
<keyword evidence="9 10" id="KW-0807">Transducer</keyword>
<keyword evidence="8 10" id="KW-0675">Receptor</keyword>
<evidence type="ECO:0000256" key="2">
    <source>
        <dbReference type="ARBA" id="ARBA00022475"/>
    </source>
</evidence>
<dbReference type="GO" id="GO:0005549">
    <property type="term" value="F:odorant binding"/>
    <property type="evidence" value="ECO:0007669"/>
    <property type="project" value="InterPro"/>
</dbReference>
<protein>
    <recommendedName>
        <fullName evidence="10">Odorant receptor</fullName>
    </recommendedName>
</protein>
<feature type="transmembrane region" description="Helical" evidence="10">
    <location>
        <begin position="149"/>
        <end position="170"/>
    </location>
</feature>
<feature type="transmembrane region" description="Helical" evidence="10">
    <location>
        <begin position="268"/>
        <end position="288"/>
    </location>
</feature>
<evidence type="ECO:0000256" key="10">
    <source>
        <dbReference type="RuleBase" id="RU351113"/>
    </source>
</evidence>
<accession>A0A6G1LQN6</accession>
<keyword evidence="5 10" id="KW-0552">Olfaction</keyword>
<sequence>MLISNDSNVEKKFDIIRHDKAEDRAKKDLLKFSLVLLAITGCRQPESWTFLYKYTLYNIYTMILVLLLYTFTFTQFMDIVLNVGNPEEFTSVIYIMMTVFVASFKLSNMLMNRKSVSDIINTLIDKPFKPMVTDEIKIRQNFDRMIHNNTLYCFVLVGFTCVCITLTSLFTNFRNGDLTYTAWVPFNYSSPVLFYLTYAHQLTSLTMSGLTNVACDCFICGLLLHICCQIEILEYRLNNRSHTRKTLRDCVRHHDLIFDFASVVNERFAKIIAVQFITSTLVICSNLYQLAQTALSAEYLPLVLYTVCMLTEIFIYCWFGNEVKLKSLQLTDRIFEINWPKLNNTFKKTLVMIMNRAMIPIEFTSAYIFSMNLESFVGLLKTSYSAYTLLQRV</sequence>
<organism evidence="11 12">
    <name type="scientific">Nylanderia fulva</name>
    <dbReference type="NCBI Taxonomy" id="613905"/>
    <lineage>
        <taxon>Eukaryota</taxon>
        <taxon>Metazoa</taxon>
        <taxon>Ecdysozoa</taxon>
        <taxon>Arthropoda</taxon>
        <taxon>Hexapoda</taxon>
        <taxon>Insecta</taxon>
        <taxon>Pterygota</taxon>
        <taxon>Neoptera</taxon>
        <taxon>Endopterygota</taxon>
        <taxon>Hymenoptera</taxon>
        <taxon>Apocrita</taxon>
        <taxon>Aculeata</taxon>
        <taxon>Formicoidea</taxon>
        <taxon>Formicidae</taxon>
        <taxon>Formicinae</taxon>
        <taxon>Nylanderia</taxon>
    </lineage>
</organism>
<dbReference type="GO" id="GO:0004984">
    <property type="term" value="F:olfactory receptor activity"/>
    <property type="evidence" value="ECO:0007669"/>
    <property type="project" value="InterPro"/>
</dbReference>
<dbReference type="AlphaFoldDB" id="A0A6G1LQN6"/>
<keyword evidence="12" id="KW-1185">Reference proteome</keyword>
<dbReference type="EMBL" id="SGBU01000019">
    <property type="protein sequence ID" value="KAF3054554.1"/>
    <property type="molecule type" value="Genomic_DNA"/>
</dbReference>
<comment type="caution">
    <text evidence="10">Lacks conserved residue(s) required for the propagation of feature annotation.</text>
</comment>
<comment type="subcellular location">
    <subcellularLocation>
        <location evidence="1 10">Cell membrane</location>
        <topology evidence="1 10">Multi-pass membrane protein</topology>
    </subcellularLocation>
</comment>
<evidence type="ECO:0000256" key="9">
    <source>
        <dbReference type="ARBA" id="ARBA00023224"/>
    </source>
</evidence>
<evidence type="ECO:0000256" key="6">
    <source>
        <dbReference type="ARBA" id="ARBA00022989"/>
    </source>
</evidence>
<evidence type="ECO:0000256" key="3">
    <source>
        <dbReference type="ARBA" id="ARBA00022606"/>
    </source>
</evidence>
<keyword evidence="7 10" id="KW-0472">Membrane</keyword>
<proteinExistence type="inferred from homology"/>
<feature type="transmembrane region" description="Helical" evidence="10">
    <location>
        <begin position="300"/>
        <end position="319"/>
    </location>
</feature>
<keyword evidence="4 10" id="KW-0812">Transmembrane</keyword>
<evidence type="ECO:0000256" key="1">
    <source>
        <dbReference type="ARBA" id="ARBA00004651"/>
    </source>
</evidence>
<keyword evidence="2" id="KW-1003">Cell membrane</keyword>
<evidence type="ECO:0000256" key="4">
    <source>
        <dbReference type="ARBA" id="ARBA00022692"/>
    </source>
</evidence>
<dbReference type="Pfam" id="PF02949">
    <property type="entry name" value="7tm_6"/>
    <property type="match status" value="1"/>
</dbReference>
<dbReference type="GO" id="GO:0007165">
    <property type="term" value="P:signal transduction"/>
    <property type="evidence" value="ECO:0007669"/>
    <property type="project" value="UniProtKB-KW"/>
</dbReference>
<reference evidence="11 12" key="1">
    <citation type="submission" date="2019-08" db="EMBL/GenBank/DDBJ databases">
        <title>High quality draft denovo assembly of Nylanderia fulva.</title>
        <authorList>
            <person name="Vargo E.L."/>
            <person name="Tarone A.M."/>
            <person name="Konganti K.R."/>
        </authorList>
    </citation>
    <scope>NUCLEOTIDE SEQUENCE [LARGE SCALE GENOMIC DNA]</scope>
    <source>
        <strain evidence="11">TAMU-Nful-2015</strain>
        <tissue evidence="11">Whole body</tissue>
    </source>
</reference>
<evidence type="ECO:0000313" key="12">
    <source>
        <dbReference type="Proteomes" id="UP000479987"/>
    </source>
</evidence>
<comment type="caution">
    <text evidence="11">The sequence shown here is derived from an EMBL/GenBank/DDBJ whole genome shotgun (WGS) entry which is preliminary data.</text>
</comment>
<evidence type="ECO:0000256" key="5">
    <source>
        <dbReference type="ARBA" id="ARBA00022725"/>
    </source>
</evidence>
<dbReference type="PANTHER" id="PTHR21137:SF3">
    <property type="entry name" value="ODORANT RECEPTOR 30A-RELATED"/>
    <property type="match status" value="1"/>
</dbReference>
<evidence type="ECO:0000256" key="8">
    <source>
        <dbReference type="ARBA" id="ARBA00023170"/>
    </source>
</evidence>